<dbReference type="PANTHER" id="PTHR40700">
    <property type="entry name" value="HYPOTHETICAL MEMBRANE PROTEIN, CONSERVED, DUF63 FAMILY"/>
    <property type="match status" value="1"/>
</dbReference>
<name>M1QAJ7_9ZZZZ</name>
<gene>
    <name evidence="2" type="ORF">FLSS-6_0013</name>
</gene>
<feature type="transmembrane region" description="Helical" evidence="1">
    <location>
        <begin position="342"/>
        <end position="360"/>
    </location>
</feature>
<feature type="transmembrane region" description="Helical" evidence="1">
    <location>
        <begin position="167"/>
        <end position="188"/>
    </location>
</feature>
<feature type="transmembrane region" description="Helical" evidence="1">
    <location>
        <begin position="194"/>
        <end position="214"/>
    </location>
</feature>
<accession>M1QAJ7</accession>
<feature type="transmembrane region" description="Helical" evidence="1">
    <location>
        <begin position="73"/>
        <end position="90"/>
    </location>
</feature>
<dbReference type="EMBL" id="JX684078">
    <property type="protein sequence ID" value="AGF92958.1"/>
    <property type="molecule type" value="Genomic_DNA"/>
</dbReference>
<dbReference type="PANTHER" id="PTHR40700:SF1">
    <property type="entry name" value="DUF63 DOMAIN-CONTAINING PROTEIN"/>
    <property type="match status" value="1"/>
</dbReference>
<evidence type="ECO:0000256" key="1">
    <source>
        <dbReference type="SAM" id="Phobius"/>
    </source>
</evidence>
<reference evidence="2" key="1">
    <citation type="journal article" date="2013" name="Syst. Appl. Microbiol.">
        <title>New insights into the archaeal diversity of a hypersaline microbial mat obtained by a metagenomic approach.</title>
        <authorList>
            <person name="Lopez-Lopez A."/>
            <person name="Richter M."/>
            <person name="Pena A."/>
            <person name="Tamames J."/>
            <person name="Rossello-Mora R."/>
        </authorList>
    </citation>
    <scope>NUCLEOTIDE SEQUENCE</scope>
</reference>
<keyword evidence="1" id="KW-1133">Transmembrane helix</keyword>
<feature type="transmembrane region" description="Helical" evidence="1">
    <location>
        <begin position="226"/>
        <end position="247"/>
    </location>
</feature>
<keyword evidence="1" id="KW-0472">Membrane</keyword>
<evidence type="ECO:0000313" key="2">
    <source>
        <dbReference type="EMBL" id="AGF92958.1"/>
    </source>
</evidence>
<feature type="transmembrane region" description="Helical" evidence="1">
    <location>
        <begin position="132"/>
        <end position="155"/>
    </location>
</feature>
<keyword evidence="1" id="KW-0812">Transmembrane</keyword>
<dbReference type="AlphaFoldDB" id="M1QAJ7"/>
<sequence>MNDDLFSFYRENKARIWFLLLVGIPSFLALGVLLLPEIFWESFLWRYFWGPVVADSRDHAVNGISEGYNTVNTITYGLVLAVAFLGIYDLMDHYDIPIEEKFVLSLLPWIILGSSLRSLEDVGLFEEPVSEFFISPIIYFLLGFSAIGTMIAAQYTRKIELDAVKEIPVNILLLSPPFILYAVFRPFLSEGLPGMTLLVLVIFLTLVTLIFAWFRSKKGWRGETYLFSAYGSLALIMSLTYNVHFLFTLEEANPMEMLLIPIFAGLFTLLLLGVFKAYDIARGYEKNGLFSKFTLPLNLAIVVSHLLDATATTRGMAAYGYVEKHVLPTFLIELTGTPLVMIPMKAALVFLVVYVLDVLYEEEMMVYPGLKKLIKFVVIVLGLAPSLRNTFRLAMGV</sequence>
<feature type="transmembrane region" description="Helical" evidence="1">
    <location>
        <begin position="16"/>
        <end position="39"/>
    </location>
</feature>
<protein>
    <submittedName>
        <fullName evidence="2">Membrane protein containing DUF63</fullName>
    </submittedName>
</protein>
<feature type="transmembrane region" description="Helical" evidence="1">
    <location>
        <begin position="259"/>
        <end position="278"/>
    </location>
</feature>
<dbReference type="InterPro" id="IPR002749">
    <property type="entry name" value="DUF63"/>
</dbReference>
<proteinExistence type="predicted"/>
<organism evidence="2">
    <name type="scientific">uncultured organism</name>
    <dbReference type="NCBI Taxonomy" id="155900"/>
    <lineage>
        <taxon>unclassified sequences</taxon>
        <taxon>environmental samples</taxon>
    </lineage>
</organism>
<dbReference type="Pfam" id="PF01889">
    <property type="entry name" value="DUF63"/>
    <property type="match status" value="1"/>
</dbReference>
<feature type="transmembrane region" description="Helical" evidence="1">
    <location>
        <begin position="102"/>
        <end position="120"/>
    </location>
</feature>